<evidence type="ECO:0000313" key="2">
    <source>
        <dbReference type="Proteomes" id="UP000318103"/>
    </source>
</evidence>
<reference evidence="1 2" key="1">
    <citation type="submission" date="2019-06" db="EMBL/GenBank/DDBJ databases">
        <title>Sequencing the genomes of 1000 actinobacteria strains.</title>
        <authorList>
            <person name="Klenk H.-P."/>
        </authorList>
    </citation>
    <scope>NUCLEOTIDE SEQUENCE [LARGE SCALE GENOMIC DNA]</scope>
    <source>
        <strain evidence="1 2">DSM 41929</strain>
    </source>
</reference>
<comment type="caution">
    <text evidence="1">The sequence shown here is derived from an EMBL/GenBank/DDBJ whole genome shotgun (WGS) entry which is preliminary data.</text>
</comment>
<keyword evidence="2" id="KW-1185">Reference proteome</keyword>
<accession>A0A542TJE4</accession>
<dbReference type="Gene3D" id="3.40.50.720">
    <property type="entry name" value="NAD(P)-binding Rossmann-like Domain"/>
    <property type="match status" value="1"/>
</dbReference>
<proteinExistence type="predicted"/>
<dbReference type="EMBL" id="VFNX01000002">
    <property type="protein sequence ID" value="TQK86922.1"/>
    <property type="molecule type" value="Genomic_DNA"/>
</dbReference>
<dbReference type="SUPFAM" id="SSF51735">
    <property type="entry name" value="NAD(P)-binding Rossmann-fold domains"/>
    <property type="match status" value="1"/>
</dbReference>
<dbReference type="Proteomes" id="UP000318103">
    <property type="component" value="Unassembled WGS sequence"/>
</dbReference>
<sequence length="92" mass="8842">MRRPSGSLPAAAPLPAQGTAITTAQQPIGSGFGAHSTAAEVLAGLDLTGRLAVVTGGSSGLGQETTRALRGAGATVVVAVRRLGGPPGATAR</sequence>
<dbReference type="InterPro" id="IPR036291">
    <property type="entry name" value="NAD(P)-bd_dom_sf"/>
</dbReference>
<gene>
    <name evidence="1" type="ORF">FB563_7084</name>
</gene>
<organism evidence="1 2">
    <name type="scientific">Streptomyces puniciscabiei</name>
    <dbReference type="NCBI Taxonomy" id="164348"/>
    <lineage>
        <taxon>Bacteria</taxon>
        <taxon>Bacillati</taxon>
        <taxon>Actinomycetota</taxon>
        <taxon>Actinomycetes</taxon>
        <taxon>Kitasatosporales</taxon>
        <taxon>Streptomycetaceae</taxon>
        <taxon>Streptomyces</taxon>
    </lineage>
</organism>
<name>A0A542TJE4_9ACTN</name>
<dbReference type="AlphaFoldDB" id="A0A542TJE4"/>
<evidence type="ECO:0008006" key="3">
    <source>
        <dbReference type="Google" id="ProtNLM"/>
    </source>
</evidence>
<evidence type="ECO:0000313" key="1">
    <source>
        <dbReference type="EMBL" id="TQK86922.1"/>
    </source>
</evidence>
<protein>
    <recommendedName>
        <fullName evidence="3">Short subunit dehydrogenase</fullName>
    </recommendedName>
</protein>